<evidence type="ECO:0000313" key="3">
    <source>
        <dbReference type="Proteomes" id="UP000521872"/>
    </source>
</evidence>
<organism evidence="2 3">
    <name type="scientific">Agrocybe pediades</name>
    <dbReference type="NCBI Taxonomy" id="84607"/>
    <lineage>
        <taxon>Eukaryota</taxon>
        <taxon>Fungi</taxon>
        <taxon>Dikarya</taxon>
        <taxon>Basidiomycota</taxon>
        <taxon>Agaricomycotina</taxon>
        <taxon>Agaricomycetes</taxon>
        <taxon>Agaricomycetidae</taxon>
        <taxon>Agaricales</taxon>
        <taxon>Agaricineae</taxon>
        <taxon>Strophariaceae</taxon>
        <taxon>Agrocybe</taxon>
    </lineage>
</organism>
<protein>
    <submittedName>
        <fullName evidence="2">Uncharacterized protein</fullName>
    </submittedName>
</protein>
<proteinExistence type="predicted"/>
<sequence>MYLLELMRPLPACVIGASRGAGNDALQKQKKDALPRRFASVRTFFKSDSKASSKAIDEDSKEMMDGLPELPYEGECHGVISKVFGQE</sequence>
<reference evidence="2 3" key="1">
    <citation type="submission" date="2019-12" db="EMBL/GenBank/DDBJ databases">
        <authorList>
            <person name="Floudas D."/>
            <person name="Bentzer J."/>
            <person name="Ahren D."/>
            <person name="Johansson T."/>
            <person name="Persson P."/>
            <person name="Tunlid A."/>
        </authorList>
    </citation>
    <scope>NUCLEOTIDE SEQUENCE [LARGE SCALE GENOMIC DNA]</scope>
    <source>
        <strain evidence="2 3">CBS 102.39</strain>
    </source>
</reference>
<dbReference type="EMBL" id="JAACJL010000045">
    <property type="protein sequence ID" value="KAF4614191.1"/>
    <property type="molecule type" value="Genomic_DNA"/>
</dbReference>
<keyword evidence="3" id="KW-1185">Reference proteome</keyword>
<feature type="region of interest" description="Disordered" evidence="1">
    <location>
        <begin position="49"/>
        <end position="70"/>
    </location>
</feature>
<dbReference type="AlphaFoldDB" id="A0A8H4QNI7"/>
<gene>
    <name evidence="2" type="ORF">D9613_007583</name>
</gene>
<comment type="caution">
    <text evidence="2">The sequence shown here is derived from an EMBL/GenBank/DDBJ whole genome shotgun (WGS) entry which is preliminary data.</text>
</comment>
<feature type="compositionally biased region" description="Basic and acidic residues" evidence="1">
    <location>
        <begin position="49"/>
        <end position="64"/>
    </location>
</feature>
<accession>A0A8H4QNI7</accession>
<dbReference type="Proteomes" id="UP000521872">
    <property type="component" value="Unassembled WGS sequence"/>
</dbReference>
<name>A0A8H4QNI7_9AGAR</name>
<evidence type="ECO:0000313" key="2">
    <source>
        <dbReference type="EMBL" id="KAF4614191.1"/>
    </source>
</evidence>
<evidence type="ECO:0000256" key="1">
    <source>
        <dbReference type="SAM" id="MobiDB-lite"/>
    </source>
</evidence>